<accession>E8T6W0</accession>
<organism evidence="1 2">
    <name type="scientific">Thermovibrio ammonificans (strain DSM 15698 / JCM 12110 / HB-1)</name>
    <dbReference type="NCBI Taxonomy" id="648996"/>
    <lineage>
        <taxon>Bacteria</taxon>
        <taxon>Pseudomonadati</taxon>
        <taxon>Aquificota</taxon>
        <taxon>Aquificia</taxon>
        <taxon>Desulfurobacteriales</taxon>
        <taxon>Desulfurobacteriaceae</taxon>
        <taxon>Thermovibrio</taxon>
    </lineage>
</organism>
<dbReference type="RefSeq" id="WP_013524987.1">
    <property type="nucleotide sequence ID" value="NC_014917.1"/>
</dbReference>
<keyword evidence="2" id="KW-1185">Reference proteome</keyword>
<reference evidence="1" key="1">
    <citation type="submission" date="2011-01" db="EMBL/GenBank/DDBJ databases">
        <title>Complete sequence of plasmid of Thermovibrio ammonificans HB-1.</title>
        <authorList>
            <consortium name="US DOE Joint Genome Institute"/>
            <person name="Lucas S."/>
            <person name="Copeland A."/>
            <person name="Lapidus A."/>
            <person name="Cheng J.-F."/>
            <person name="Goodwin L."/>
            <person name="Pitluck S."/>
            <person name="Davenport K."/>
            <person name="Detter J.C."/>
            <person name="Han C."/>
            <person name="Tapia R."/>
            <person name="Land M."/>
            <person name="Hauser L."/>
            <person name="Kyrpides N."/>
            <person name="Ivanova N."/>
            <person name="Ovchinnikova G."/>
            <person name="Vetriani C."/>
            <person name="Woyke T."/>
        </authorList>
    </citation>
    <scope>NUCLEOTIDE SEQUENCE [LARGE SCALE GENOMIC DNA]</scope>
    <source>
        <strain evidence="1">HB-1</strain>
        <plasmid evidence="1">pTHEAM01</plasmid>
    </source>
</reference>
<sequence>MVEKFFEALSQVDSPAYIELPLSKEEWEKATPVKKGVVAFLYALWRAGWDIRKVYEGWFYPGYEVPSLLRIEELPGKELWVTFLWRGEKEKFELIFNEPLPFPKSVEDYADRFPSLVNELKAALLFL</sequence>
<dbReference type="Proteomes" id="UP000006362">
    <property type="component" value="Plasmid pTHEAM01"/>
</dbReference>
<dbReference type="AlphaFoldDB" id="E8T6W0"/>
<gene>
    <name evidence="1" type="ordered locus">Theam_1827</name>
</gene>
<evidence type="ECO:0000313" key="1">
    <source>
        <dbReference type="EMBL" id="ADU97783.1"/>
    </source>
</evidence>
<name>E8T6W0_THEA1</name>
<protein>
    <submittedName>
        <fullName evidence="1">Uncharacterized protein</fullName>
    </submittedName>
</protein>
<geneLocation type="plasmid" evidence="1 2">
    <name>pTHEAM01</name>
</geneLocation>
<dbReference type="HOGENOM" id="CLU_1969472_0_0_0"/>
<dbReference type="EMBL" id="CP002445">
    <property type="protein sequence ID" value="ADU97783.1"/>
    <property type="molecule type" value="Genomic_DNA"/>
</dbReference>
<proteinExistence type="predicted"/>
<evidence type="ECO:0000313" key="2">
    <source>
        <dbReference type="Proteomes" id="UP000006362"/>
    </source>
</evidence>
<dbReference type="KEGG" id="tam:Theam_1827"/>
<keyword evidence="1" id="KW-0614">Plasmid</keyword>